<feature type="compositionally biased region" description="Polar residues" evidence="1">
    <location>
        <begin position="25"/>
        <end position="41"/>
    </location>
</feature>
<dbReference type="Proteomes" id="UP000324222">
    <property type="component" value="Unassembled WGS sequence"/>
</dbReference>
<feature type="region of interest" description="Disordered" evidence="1">
    <location>
        <begin position="19"/>
        <end position="60"/>
    </location>
</feature>
<evidence type="ECO:0000256" key="1">
    <source>
        <dbReference type="SAM" id="MobiDB-lite"/>
    </source>
</evidence>
<name>A0A5B7DKA5_PORTR</name>
<keyword evidence="3" id="KW-1185">Reference proteome</keyword>
<protein>
    <submittedName>
        <fullName evidence="2">Uncharacterized protein</fullName>
    </submittedName>
</protein>
<organism evidence="2 3">
    <name type="scientific">Portunus trituberculatus</name>
    <name type="common">Swimming crab</name>
    <name type="synonym">Neptunus trituberculatus</name>
    <dbReference type="NCBI Taxonomy" id="210409"/>
    <lineage>
        <taxon>Eukaryota</taxon>
        <taxon>Metazoa</taxon>
        <taxon>Ecdysozoa</taxon>
        <taxon>Arthropoda</taxon>
        <taxon>Crustacea</taxon>
        <taxon>Multicrustacea</taxon>
        <taxon>Malacostraca</taxon>
        <taxon>Eumalacostraca</taxon>
        <taxon>Eucarida</taxon>
        <taxon>Decapoda</taxon>
        <taxon>Pleocyemata</taxon>
        <taxon>Brachyura</taxon>
        <taxon>Eubrachyura</taxon>
        <taxon>Portunoidea</taxon>
        <taxon>Portunidae</taxon>
        <taxon>Portuninae</taxon>
        <taxon>Portunus</taxon>
    </lineage>
</organism>
<sequence>MPSKIPSIKSINSIIKTSRINIKTPPSSIPSHASLPHQRSCQDAGALTAPRRPPQQASSH</sequence>
<proteinExistence type="predicted"/>
<evidence type="ECO:0000313" key="2">
    <source>
        <dbReference type="EMBL" id="MPC21858.1"/>
    </source>
</evidence>
<comment type="caution">
    <text evidence="2">The sequence shown here is derived from an EMBL/GenBank/DDBJ whole genome shotgun (WGS) entry which is preliminary data.</text>
</comment>
<dbReference type="EMBL" id="VSRR010001026">
    <property type="protein sequence ID" value="MPC21858.1"/>
    <property type="molecule type" value="Genomic_DNA"/>
</dbReference>
<dbReference type="AlphaFoldDB" id="A0A5B7DKA5"/>
<accession>A0A5B7DKA5</accession>
<gene>
    <name evidence="2" type="ORF">E2C01_014861</name>
</gene>
<reference evidence="2 3" key="1">
    <citation type="submission" date="2019-05" db="EMBL/GenBank/DDBJ databases">
        <title>Another draft genome of Portunus trituberculatus and its Hox gene families provides insights of decapod evolution.</title>
        <authorList>
            <person name="Jeong J.-H."/>
            <person name="Song I."/>
            <person name="Kim S."/>
            <person name="Choi T."/>
            <person name="Kim D."/>
            <person name="Ryu S."/>
            <person name="Kim W."/>
        </authorList>
    </citation>
    <scope>NUCLEOTIDE SEQUENCE [LARGE SCALE GENOMIC DNA]</scope>
    <source>
        <tissue evidence="2">Muscle</tissue>
    </source>
</reference>
<evidence type="ECO:0000313" key="3">
    <source>
        <dbReference type="Proteomes" id="UP000324222"/>
    </source>
</evidence>